<dbReference type="Proteomes" id="UP001162483">
    <property type="component" value="Unassembled WGS sequence"/>
</dbReference>
<dbReference type="EMBL" id="CATNWA010005322">
    <property type="protein sequence ID" value="CAI9549778.1"/>
    <property type="molecule type" value="Genomic_DNA"/>
</dbReference>
<name>A0ABN9BQB6_9NEOB</name>
<sequence>MGGSAISHNLFVHSLSLGFTELEWEFFTPAIIFYSANKYTSNNQEKGMEKTKCGDIQLG</sequence>
<comment type="caution">
    <text evidence="1">The sequence shown here is derived from an EMBL/GenBank/DDBJ whole genome shotgun (WGS) entry which is preliminary data.</text>
</comment>
<reference evidence="1" key="1">
    <citation type="submission" date="2023-05" db="EMBL/GenBank/DDBJ databases">
        <authorList>
            <person name="Stuckert A."/>
        </authorList>
    </citation>
    <scope>NUCLEOTIDE SEQUENCE</scope>
</reference>
<proteinExistence type="predicted"/>
<organism evidence="1 2">
    <name type="scientific">Staurois parvus</name>
    <dbReference type="NCBI Taxonomy" id="386267"/>
    <lineage>
        <taxon>Eukaryota</taxon>
        <taxon>Metazoa</taxon>
        <taxon>Chordata</taxon>
        <taxon>Craniata</taxon>
        <taxon>Vertebrata</taxon>
        <taxon>Euteleostomi</taxon>
        <taxon>Amphibia</taxon>
        <taxon>Batrachia</taxon>
        <taxon>Anura</taxon>
        <taxon>Neobatrachia</taxon>
        <taxon>Ranoidea</taxon>
        <taxon>Ranidae</taxon>
        <taxon>Staurois</taxon>
    </lineage>
</organism>
<protein>
    <submittedName>
        <fullName evidence="1">Uncharacterized protein</fullName>
    </submittedName>
</protein>
<gene>
    <name evidence="1" type="ORF">SPARVUS_LOCUS3403528</name>
</gene>
<evidence type="ECO:0000313" key="2">
    <source>
        <dbReference type="Proteomes" id="UP001162483"/>
    </source>
</evidence>
<accession>A0ABN9BQB6</accession>
<keyword evidence="2" id="KW-1185">Reference proteome</keyword>
<evidence type="ECO:0000313" key="1">
    <source>
        <dbReference type="EMBL" id="CAI9549778.1"/>
    </source>
</evidence>